<dbReference type="EC" id="2.7.7.76" evidence="2"/>
<evidence type="ECO:0000313" key="3">
    <source>
        <dbReference type="Proteomes" id="UP000440004"/>
    </source>
</evidence>
<dbReference type="InterPro" id="IPR025877">
    <property type="entry name" value="MobA-like_NTP_Trfase"/>
</dbReference>
<comment type="caution">
    <text evidence="2">The sequence shown here is derived from an EMBL/GenBank/DDBJ whole genome shotgun (WGS) entry which is preliminary data.</text>
</comment>
<proteinExistence type="predicted"/>
<dbReference type="SUPFAM" id="SSF53448">
    <property type="entry name" value="Nucleotide-diphospho-sugar transferases"/>
    <property type="match status" value="1"/>
</dbReference>
<accession>A0A6A7K9I8</accession>
<dbReference type="PANTHER" id="PTHR43777">
    <property type="entry name" value="MOLYBDENUM COFACTOR CYTIDYLYLTRANSFERASE"/>
    <property type="match status" value="1"/>
</dbReference>
<keyword evidence="2" id="KW-0808">Transferase</keyword>
<dbReference type="PANTHER" id="PTHR43777:SF1">
    <property type="entry name" value="MOLYBDENUM COFACTOR CYTIDYLYLTRANSFERASE"/>
    <property type="match status" value="1"/>
</dbReference>
<keyword evidence="2" id="KW-0548">Nucleotidyltransferase</keyword>
<reference evidence="2 3" key="1">
    <citation type="submission" date="2019-10" db="EMBL/GenBank/DDBJ databases">
        <title>Alkalibaculum tamaniensis sp.nov., a new alkaliphilic acetogen, isolated on methoxylated aromatics from a mud volcano.</title>
        <authorList>
            <person name="Khomyakova M.A."/>
            <person name="Merkel A.Y."/>
            <person name="Bonch-Osmolovskaya E.A."/>
            <person name="Slobodkin A.I."/>
        </authorList>
    </citation>
    <scope>NUCLEOTIDE SEQUENCE [LARGE SCALE GENOMIC DNA]</scope>
    <source>
        <strain evidence="2 3">M08DMB</strain>
    </source>
</reference>
<dbReference type="InterPro" id="IPR017696">
    <property type="entry name" value="Mo_hydrolase_YgfJ"/>
</dbReference>
<keyword evidence="3" id="KW-1185">Reference proteome</keyword>
<dbReference type="Proteomes" id="UP000440004">
    <property type="component" value="Unassembled WGS sequence"/>
</dbReference>
<feature type="domain" description="MobA-like NTP transferase" evidence="1">
    <location>
        <begin position="5"/>
        <end position="161"/>
    </location>
</feature>
<dbReference type="Pfam" id="PF12804">
    <property type="entry name" value="NTP_transf_3"/>
    <property type="match status" value="1"/>
</dbReference>
<evidence type="ECO:0000313" key="2">
    <source>
        <dbReference type="EMBL" id="MPW26094.1"/>
    </source>
</evidence>
<organism evidence="2 3">
    <name type="scientific">Alkalibaculum sporogenes</name>
    <dbReference type="NCBI Taxonomy" id="2655001"/>
    <lineage>
        <taxon>Bacteria</taxon>
        <taxon>Bacillati</taxon>
        <taxon>Bacillota</taxon>
        <taxon>Clostridia</taxon>
        <taxon>Eubacteriales</taxon>
        <taxon>Eubacteriaceae</taxon>
        <taxon>Alkalibaculum</taxon>
    </lineage>
</organism>
<gene>
    <name evidence="2" type="primary">mocA</name>
    <name evidence="2" type="ORF">GC105_09850</name>
</gene>
<dbReference type="Gene3D" id="3.90.550.10">
    <property type="entry name" value="Spore Coat Polysaccharide Biosynthesis Protein SpsA, Chain A"/>
    <property type="match status" value="1"/>
</dbReference>
<dbReference type="CDD" id="cd04182">
    <property type="entry name" value="GT_2_like_f"/>
    <property type="match status" value="1"/>
</dbReference>
<protein>
    <submittedName>
        <fullName evidence="2">Molybdenum cofactor cytidylyltransferase</fullName>
        <ecNumber evidence="2">2.7.7.76</ecNumber>
    </submittedName>
</protein>
<dbReference type="InterPro" id="IPR029044">
    <property type="entry name" value="Nucleotide-diphossugar_trans"/>
</dbReference>
<dbReference type="AlphaFoldDB" id="A0A6A7K9I8"/>
<dbReference type="EMBL" id="WHNX01000013">
    <property type="protein sequence ID" value="MPW26094.1"/>
    <property type="molecule type" value="Genomic_DNA"/>
</dbReference>
<name>A0A6A7K9I8_9FIRM</name>
<dbReference type="NCBIfam" id="TIGR03310">
    <property type="entry name" value="matur_MocA_YgfJ"/>
    <property type="match status" value="1"/>
</dbReference>
<dbReference type="GO" id="GO:0061602">
    <property type="term" value="F:molybdenum cofactor cytidylyltransferase activity"/>
    <property type="evidence" value="ECO:0007669"/>
    <property type="project" value="UniProtKB-EC"/>
</dbReference>
<sequence>MMISAIIMASGFSKRMKKNKLFLEYKGKTLIQRTIDTVLECDFSQIILVARENKILELGEKSGLITVENKNAHLGISESIKLGLSYTDKCDGYIFFTVDQPLVNETIIKSLLHLFDESKKHIIVPKYKGIKGSPVIFPEKFKKDLMKLEGDIGGKVIIRKNFEQVRFLEIEDERIIFDIDTKEDYEKILDWDGQHI</sequence>
<evidence type="ECO:0000259" key="1">
    <source>
        <dbReference type="Pfam" id="PF12804"/>
    </source>
</evidence>